<dbReference type="AlphaFoldDB" id="A0A7J7LXF4"/>
<protein>
    <submittedName>
        <fullName evidence="1">Uncharacterized protein</fullName>
    </submittedName>
</protein>
<keyword evidence="2" id="KW-1185">Reference proteome</keyword>
<evidence type="ECO:0000313" key="1">
    <source>
        <dbReference type="EMBL" id="KAF6147336.1"/>
    </source>
</evidence>
<accession>A0A7J7LXF4</accession>
<name>A0A7J7LXF4_9MAGN</name>
<evidence type="ECO:0000313" key="2">
    <source>
        <dbReference type="Proteomes" id="UP000541444"/>
    </source>
</evidence>
<dbReference type="EMBL" id="JACGCM010001919">
    <property type="protein sequence ID" value="KAF6147336.1"/>
    <property type="molecule type" value="Genomic_DNA"/>
</dbReference>
<comment type="caution">
    <text evidence="1">The sequence shown here is derived from an EMBL/GenBank/DDBJ whole genome shotgun (WGS) entry which is preliminary data.</text>
</comment>
<proteinExistence type="predicted"/>
<gene>
    <name evidence="1" type="ORF">GIB67_002355</name>
</gene>
<sequence>MLSEILALDKNRDEREFCVRSHAGNCGPNLQDDRSRSINWKFGIQAELTLRASEFVDKSKDCNLVRLAKCASPMTPSKELLPMFNSCRFERFPRLSGSEPLKLLLLRYKILNDLNPPMDTGIGPENEFISRSRCSRCLKLLNQSGIGP</sequence>
<organism evidence="1 2">
    <name type="scientific">Kingdonia uniflora</name>
    <dbReference type="NCBI Taxonomy" id="39325"/>
    <lineage>
        <taxon>Eukaryota</taxon>
        <taxon>Viridiplantae</taxon>
        <taxon>Streptophyta</taxon>
        <taxon>Embryophyta</taxon>
        <taxon>Tracheophyta</taxon>
        <taxon>Spermatophyta</taxon>
        <taxon>Magnoliopsida</taxon>
        <taxon>Ranunculales</taxon>
        <taxon>Circaeasteraceae</taxon>
        <taxon>Kingdonia</taxon>
    </lineage>
</organism>
<reference evidence="1 2" key="1">
    <citation type="journal article" date="2020" name="IScience">
        <title>Genome Sequencing of the Endangered Kingdonia uniflora (Circaeasteraceae, Ranunculales) Reveals Potential Mechanisms of Evolutionary Specialization.</title>
        <authorList>
            <person name="Sun Y."/>
            <person name="Deng T."/>
            <person name="Zhang A."/>
            <person name="Moore M.J."/>
            <person name="Landis J.B."/>
            <person name="Lin N."/>
            <person name="Zhang H."/>
            <person name="Zhang X."/>
            <person name="Huang J."/>
            <person name="Zhang X."/>
            <person name="Sun H."/>
            <person name="Wang H."/>
        </authorList>
    </citation>
    <scope>NUCLEOTIDE SEQUENCE [LARGE SCALE GENOMIC DNA]</scope>
    <source>
        <strain evidence="1">TB1705</strain>
        <tissue evidence="1">Leaf</tissue>
    </source>
</reference>
<dbReference type="Proteomes" id="UP000541444">
    <property type="component" value="Unassembled WGS sequence"/>
</dbReference>